<evidence type="ECO:0000256" key="3">
    <source>
        <dbReference type="PIRNR" id="PIRNR002070"/>
    </source>
</evidence>
<dbReference type="PIRSF" id="PIRSF002070">
    <property type="entry name" value="SSB"/>
    <property type="match status" value="1"/>
</dbReference>
<dbReference type="EMBL" id="BAABCS010000009">
    <property type="protein sequence ID" value="GAA4046207.1"/>
    <property type="molecule type" value="Genomic_DNA"/>
</dbReference>
<sequence>MNAIKNKVQLIGHVGQEPEIKTFDGGKKVANITIATNESYTNNKGEKVENTEWHRITAWGKVADIIEKYVIKGKEIAIEGKLTHRSYDDKEGNKRYITEIVANELLLLGK</sequence>
<dbReference type="InterPro" id="IPR012340">
    <property type="entry name" value="NA-bd_OB-fold"/>
</dbReference>
<dbReference type="Pfam" id="PF00436">
    <property type="entry name" value="SSB"/>
    <property type="match status" value="1"/>
</dbReference>
<dbReference type="RefSeq" id="WP_298308794.1">
    <property type="nucleotide sequence ID" value="NZ_BAABCS010000009.1"/>
</dbReference>
<dbReference type="HAMAP" id="MF_00984">
    <property type="entry name" value="SSB"/>
    <property type="match status" value="1"/>
</dbReference>
<keyword evidence="1 2" id="KW-0238">DNA-binding</keyword>
<dbReference type="Gene3D" id="2.40.50.140">
    <property type="entry name" value="Nucleic acid-binding proteins"/>
    <property type="match status" value="1"/>
</dbReference>
<dbReference type="GO" id="GO:0003677">
    <property type="term" value="F:DNA binding"/>
    <property type="evidence" value="ECO:0007669"/>
    <property type="project" value="UniProtKB-KW"/>
</dbReference>
<dbReference type="Proteomes" id="UP001500426">
    <property type="component" value="Unassembled WGS sequence"/>
</dbReference>
<dbReference type="PROSITE" id="PS50935">
    <property type="entry name" value="SSB"/>
    <property type="match status" value="1"/>
</dbReference>
<comment type="caution">
    <text evidence="4">The sequence shown here is derived from an EMBL/GenBank/DDBJ whole genome shotgun (WGS) entry which is preliminary data.</text>
</comment>
<dbReference type="NCBIfam" id="TIGR00621">
    <property type="entry name" value="ssb"/>
    <property type="match status" value="1"/>
</dbReference>
<proteinExistence type="inferred from homology"/>
<evidence type="ECO:0000256" key="1">
    <source>
        <dbReference type="ARBA" id="ARBA00023125"/>
    </source>
</evidence>
<dbReference type="InterPro" id="IPR000424">
    <property type="entry name" value="Primosome_PriB/ssb"/>
</dbReference>
<dbReference type="SUPFAM" id="SSF50249">
    <property type="entry name" value="Nucleic acid-binding proteins"/>
    <property type="match status" value="1"/>
</dbReference>
<comment type="caution">
    <text evidence="2">Lacks conserved residue(s) required for the propagation of feature annotation.</text>
</comment>
<keyword evidence="5" id="KW-1185">Reference proteome</keyword>
<dbReference type="InterPro" id="IPR011344">
    <property type="entry name" value="ssDNA-bd"/>
</dbReference>
<gene>
    <name evidence="4" type="primary">ssb_2</name>
    <name evidence="4" type="ORF">GCM10022388_09480</name>
</gene>
<name>A0ABP7ULE3_9FLAO</name>
<dbReference type="CDD" id="cd04496">
    <property type="entry name" value="SSB_OBF"/>
    <property type="match status" value="1"/>
</dbReference>
<comment type="subunit">
    <text evidence="2">Homotetramer.</text>
</comment>
<organism evidence="4 5">
    <name type="scientific">Flavobacterium chungnamense</name>
    <dbReference type="NCBI Taxonomy" id="706182"/>
    <lineage>
        <taxon>Bacteria</taxon>
        <taxon>Pseudomonadati</taxon>
        <taxon>Bacteroidota</taxon>
        <taxon>Flavobacteriia</taxon>
        <taxon>Flavobacteriales</taxon>
        <taxon>Flavobacteriaceae</taxon>
        <taxon>Flavobacterium</taxon>
    </lineage>
</organism>
<evidence type="ECO:0000313" key="4">
    <source>
        <dbReference type="EMBL" id="GAA4046207.1"/>
    </source>
</evidence>
<dbReference type="PANTHER" id="PTHR10302">
    <property type="entry name" value="SINGLE-STRANDED DNA-BINDING PROTEIN"/>
    <property type="match status" value="1"/>
</dbReference>
<accession>A0ABP7ULE3</accession>
<dbReference type="PANTHER" id="PTHR10302:SF0">
    <property type="entry name" value="SINGLE-STRANDED DNA-BINDING PROTEIN, MITOCHONDRIAL"/>
    <property type="match status" value="1"/>
</dbReference>
<evidence type="ECO:0000313" key="5">
    <source>
        <dbReference type="Proteomes" id="UP001500426"/>
    </source>
</evidence>
<evidence type="ECO:0000256" key="2">
    <source>
        <dbReference type="HAMAP-Rule" id="MF_00984"/>
    </source>
</evidence>
<protein>
    <recommendedName>
        <fullName evidence="2 3">Single-stranded DNA-binding protein</fullName>
        <shortName evidence="2">SSB</shortName>
    </recommendedName>
</protein>
<reference evidence="5" key="1">
    <citation type="journal article" date="2019" name="Int. J. Syst. Evol. Microbiol.">
        <title>The Global Catalogue of Microorganisms (GCM) 10K type strain sequencing project: providing services to taxonomists for standard genome sequencing and annotation.</title>
        <authorList>
            <consortium name="The Broad Institute Genomics Platform"/>
            <consortium name="The Broad Institute Genome Sequencing Center for Infectious Disease"/>
            <person name="Wu L."/>
            <person name="Ma J."/>
        </authorList>
    </citation>
    <scope>NUCLEOTIDE SEQUENCE [LARGE SCALE GENOMIC DNA]</scope>
    <source>
        <strain evidence="5">JCM 17068</strain>
    </source>
</reference>